<dbReference type="Proteomes" id="UP000324800">
    <property type="component" value="Unassembled WGS sequence"/>
</dbReference>
<name>A0A5J4UPN8_9EUKA</name>
<sequence length="501" mass="57587">MTAKRPSLAGVRYRQRKRNIVVDFDPDKFKESLITIIEENLDADSFFNQVDEKKLDLKRYGDHFFDVLFSGGTGACVGKHDGTAHPIATSFFGIEKENPEDKRARQEKICDLLREFLHRKPFLETRLDQVITMLVNSYLLLEKDFQKATTSLVAQLMAKKIYKAEQITTLLKNDSNVNSGQVLNIFTIITKKMVSEGGIKMKAVVKMFTDAGLLGKLIQFFPPSKRSSEFIEEHFKSNGLLKLYQQSKEKQDKQKITNLQETISRMIKQNFTVDDIVAEIETAQEGEGEAGIGMKDYADDELKQKKSPLSSSSSQSSSYSGVSSEQGTKNSFDLFTVVSTVWDGMMDAVDWSNRGQQMTDQAVAQVEQWGPLLVAFADGKGKEQIQLLNKLQQWCYDDINYQKTFLPLVYALYRTEVLEEDVIVEWYNHQAVSKGKEMFKKQVEPLIRWLELAPEENDEEEDQRRLDLEHQRQLDDDDDDEEDDEYDDEDEEEDIGNKEKE</sequence>
<evidence type="ECO:0000313" key="4">
    <source>
        <dbReference type="Proteomes" id="UP000324800"/>
    </source>
</evidence>
<dbReference type="InterPro" id="IPR016024">
    <property type="entry name" value="ARM-type_fold"/>
</dbReference>
<reference evidence="3 4" key="1">
    <citation type="submission" date="2019-03" db="EMBL/GenBank/DDBJ databases">
        <title>Single cell metagenomics reveals metabolic interactions within the superorganism composed of flagellate Streblomastix strix and complex community of Bacteroidetes bacteria on its surface.</title>
        <authorList>
            <person name="Treitli S.C."/>
            <person name="Kolisko M."/>
            <person name="Husnik F."/>
            <person name="Keeling P."/>
            <person name="Hampl V."/>
        </authorList>
    </citation>
    <scope>NUCLEOTIDE SEQUENCE [LARGE SCALE GENOMIC DNA]</scope>
    <source>
        <strain evidence="3">ST1C</strain>
    </source>
</reference>
<dbReference type="InterPro" id="IPR051245">
    <property type="entry name" value="eIF5-mimic_regulator"/>
</dbReference>
<protein>
    <submittedName>
        <fullName evidence="3">Putative ARM repeat superfamily protein</fullName>
    </submittedName>
</protein>
<gene>
    <name evidence="3" type="ORF">EZS28_032066</name>
</gene>
<dbReference type="GO" id="GO:0005737">
    <property type="term" value="C:cytoplasm"/>
    <property type="evidence" value="ECO:0007669"/>
    <property type="project" value="TreeGrafter"/>
</dbReference>
<accession>A0A5J4UPN8</accession>
<evidence type="ECO:0000259" key="2">
    <source>
        <dbReference type="PROSITE" id="PS51363"/>
    </source>
</evidence>
<feature type="domain" description="W2" evidence="2">
    <location>
        <begin position="299"/>
        <end position="460"/>
    </location>
</feature>
<dbReference type="AlphaFoldDB" id="A0A5J4UPN8"/>
<evidence type="ECO:0000313" key="3">
    <source>
        <dbReference type="EMBL" id="KAA6372408.1"/>
    </source>
</evidence>
<proteinExistence type="predicted"/>
<dbReference type="Pfam" id="PF02020">
    <property type="entry name" value="W2"/>
    <property type="match status" value="1"/>
</dbReference>
<dbReference type="EMBL" id="SNRW01013623">
    <property type="protein sequence ID" value="KAA6372408.1"/>
    <property type="molecule type" value="Genomic_DNA"/>
</dbReference>
<dbReference type="OrthoDB" id="1727522at2759"/>
<dbReference type="SMART" id="SM00515">
    <property type="entry name" value="eIF5C"/>
    <property type="match status" value="1"/>
</dbReference>
<feature type="compositionally biased region" description="Acidic residues" evidence="1">
    <location>
        <begin position="475"/>
        <end position="494"/>
    </location>
</feature>
<dbReference type="GO" id="GO:0016020">
    <property type="term" value="C:membrane"/>
    <property type="evidence" value="ECO:0007669"/>
    <property type="project" value="TreeGrafter"/>
</dbReference>
<dbReference type="PROSITE" id="PS51363">
    <property type="entry name" value="W2"/>
    <property type="match status" value="1"/>
</dbReference>
<dbReference type="PANTHER" id="PTHR14208">
    <property type="entry name" value="BASIC LEUCINE ZIPPER AND W2 DOMAIN-CONTAINING PROTEIN"/>
    <property type="match status" value="1"/>
</dbReference>
<feature type="region of interest" description="Disordered" evidence="1">
    <location>
        <begin position="303"/>
        <end position="327"/>
    </location>
</feature>
<dbReference type="Pfam" id="PF25504">
    <property type="entry name" value="HEAT_5MP1_2"/>
    <property type="match status" value="1"/>
</dbReference>
<feature type="compositionally biased region" description="Basic and acidic residues" evidence="1">
    <location>
        <begin position="462"/>
        <end position="474"/>
    </location>
</feature>
<evidence type="ECO:0000256" key="1">
    <source>
        <dbReference type="SAM" id="MobiDB-lite"/>
    </source>
</evidence>
<feature type="region of interest" description="Disordered" evidence="1">
    <location>
        <begin position="454"/>
        <end position="501"/>
    </location>
</feature>
<dbReference type="Gene3D" id="1.25.40.180">
    <property type="match status" value="1"/>
</dbReference>
<dbReference type="InterPro" id="IPR003307">
    <property type="entry name" value="W2_domain"/>
</dbReference>
<dbReference type="InterPro" id="IPR057397">
    <property type="entry name" value="HEAT_5MP1_2"/>
</dbReference>
<comment type="caution">
    <text evidence="3">The sequence shown here is derived from an EMBL/GenBank/DDBJ whole genome shotgun (WGS) entry which is preliminary data.</text>
</comment>
<feature type="compositionally biased region" description="Low complexity" evidence="1">
    <location>
        <begin position="307"/>
        <end position="324"/>
    </location>
</feature>
<dbReference type="PANTHER" id="PTHR14208:SF2">
    <property type="entry name" value="PROTEIN KRASAVIETZ"/>
    <property type="match status" value="1"/>
</dbReference>
<organism evidence="3 4">
    <name type="scientific">Streblomastix strix</name>
    <dbReference type="NCBI Taxonomy" id="222440"/>
    <lineage>
        <taxon>Eukaryota</taxon>
        <taxon>Metamonada</taxon>
        <taxon>Preaxostyla</taxon>
        <taxon>Oxymonadida</taxon>
        <taxon>Streblomastigidae</taxon>
        <taxon>Streblomastix</taxon>
    </lineage>
</organism>
<dbReference type="SUPFAM" id="SSF48371">
    <property type="entry name" value="ARM repeat"/>
    <property type="match status" value="1"/>
</dbReference>